<organism evidence="3 4">
    <name type="scientific">Mycolicibacterium poriferae</name>
    <dbReference type="NCBI Taxonomy" id="39694"/>
    <lineage>
        <taxon>Bacteria</taxon>
        <taxon>Bacillati</taxon>
        <taxon>Actinomycetota</taxon>
        <taxon>Actinomycetes</taxon>
        <taxon>Mycobacteriales</taxon>
        <taxon>Mycobacteriaceae</taxon>
        <taxon>Mycolicibacterium</taxon>
    </lineage>
</organism>
<accession>A0A6N4V3A4</accession>
<keyword evidence="2" id="KW-0472">Membrane</keyword>
<proteinExistence type="predicted"/>
<keyword evidence="2" id="KW-0812">Transmembrane</keyword>
<evidence type="ECO:0000256" key="2">
    <source>
        <dbReference type="SAM" id="Phobius"/>
    </source>
</evidence>
<protein>
    <submittedName>
        <fullName evidence="3">Uncharacterized protein</fullName>
    </submittedName>
</protein>
<feature type="compositionally biased region" description="Basic and acidic residues" evidence="1">
    <location>
        <begin position="114"/>
        <end position="129"/>
    </location>
</feature>
<evidence type="ECO:0000256" key="1">
    <source>
        <dbReference type="SAM" id="MobiDB-lite"/>
    </source>
</evidence>
<dbReference type="AlphaFoldDB" id="A0A6N4V3A4"/>
<evidence type="ECO:0000313" key="3">
    <source>
        <dbReference type="EMBL" id="BBX49936.1"/>
    </source>
</evidence>
<keyword evidence="2" id="KW-1133">Transmembrane helix</keyword>
<feature type="compositionally biased region" description="Polar residues" evidence="1">
    <location>
        <begin position="61"/>
        <end position="87"/>
    </location>
</feature>
<feature type="transmembrane region" description="Helical" evidence="2">
    <location>
        <begin position="20"/>
        <end position="42"/>
    </location>
</feature>
<feature type="region of interest" description="Disordered" evidence="1">
    <location>
        <begin position="45"/>
        <end position="144"/>
    </location>
</feature>
<reference evidence="3 4" key="1">
    <citation type="journal article" date="2019" name="Emerg. Microbes Infect.">
        <title>Comprehensive subspecies identification of 175 nontuberculous mycobacteria species based on 7547 genomic profiles.</title>
        <authorList>
            <person name="Matsumoto Y."/>
            <person name="Kinjo T."/>
            <person name="Motooka D."/>
            <person name="Nabeya D."/>
            <person name="Jung N."/>
            <person name="Uechi K."/>
            <person name="Horii T."/>
            <person name="Iida T."/>
            <person name="Fujita J."/>
            <person name="Nakamura S."/>
        </authorList>
    </citation>
    <scope>NUCLEOTIDE SEQUENCE [LARGE SCALE GENOMIC DNA]</scope>
    <source>
        <strain evidence="3 4">JCM 12603</strain>
    </source>
</reference>
<dbReference type="KEGG" id="mpof:MPOR_09620"/>
<gene>
    <name evidence="3" type="ORF">MPOR_09620</name>
</gene>
<dbReference type="Proteomes" id="UP000466785">
    <property type="component" value="Chromosome"/>
</dbReference>
<dbReference type="RefSeq" id="WP_152515184.1">
    <property type="nucleotide sequence ID" value="NZ_AP022570.1"/>
</dbReference>
<feature type="compositionally biased region" description="Low complexity" evidence="1">
    <location>
        <begin position="88"/>
        <end position="112"/>
    </location>
</feature>
<dbReference type="EMBL" id="AP022570">
    <property type="protein sequence ID" value="BBX49936.1"/>
    <property type="molecule type" value="Genomic_DNA"/>
</dbReference>
<name>A0A6N4V3A4_9MYCO</name>
<keyword evidence="4" id="KW-1185">Reference proteome</keyword>
<evidence type="ECO:0000313" key="4">
    <source>
        <dbReference type="Proteomes" id="UP000466785"/>
    </source>
</evidence>
<sequence length="144" mass="15127">MTGPDSDDAPKPAWHNRTSTLLGVSAAALALLALLIGAISYVTGQANEPEPAPIDFVEPTYSVTDSSTPNSGAPGTTETITSTSPPVTTDINPEETTPTTTESGPSTITTRPPRTRETDVGPTTRERPRLTRRTTPSDEPSENP</sequence>